<dbReference type="PANTHER" id="PTHR21716">
    <property type="entry name" value="TRANSMEMBRANE PROTEIN"/>
    <property type="match status" value="1"/>
</dbReference>
<organism evidence="9 10">
    <name type="scientific">Candidatus Fimiplasma intestinipullorum</name>
    <dbReference type="NCBI Taxonomy" id="2840825"/>
    <lineage>
        <taxon>Bacteria</taxon>
        <taxon>Bacillati</taxon>
        <taxon>Bacillota</taxon>
        <taxon>Clostridia</taxon>
        <taxon>Eubacteriales</taxon>
        <taxon>Candidatus Fimiplasma</taxon>
    </lineage>
</organism>
<protein>
    <submittedName>
        <fullName evidence="9">AI-2E family transporter</fullName>
    </submittedName>
</protein>
<keyword evidence="6 8" id="KW-1133">Transmembrane helix</keyword>
<dbReference type="PANTHER" id="PTHR21716:SF53">
    <property type="entry name" value="PERMEASE PERM-RELATED"/>
    <property type="match status" value="1"/>
</dbReference>
<feature type="transmembrane region" description="Helical" evidence="8">
    <location>
        <begin position="261"/>
        <end position="278"/>
    </location>
</feature>
<keyword evidence="4" id="KW-1003">Cell membrane</keyword>
<evidence type="ECO:0000313" key="10">
    <source>
        <dbReference type="Proteomes" id="UP000824175"/>
    </source>
</evidence>
<accession>A0A9D1HNT0</accession>
<dbReference type="Proteomes" id="UP000824175">
    <property type="component" value="Unassembled WGS sequence"/>
</dbReference>
<dbReference type="EMBL" id="DVMJ01000008">
    <property type="protein sequence ID" value="HIU12704.1"/>
    <property type="molecule type" value="Genomic_DNA"/>
</dbReference>
<evidence type="ECO:0000256" key="2">
    <source>
        <dbReference type="ARBA" id="ARBA00009773"/>
    </source>
</evidence>
<reference evidence="9" key="1">
    <citation type="submission" date="2020-10" db="EMBL/GenBank/DDBJ databases">
        <authorList>
            <person name="Gilroy R."/>
        </authorList>
    </citation>
    <scope>NUCLEOTIDE SEQUENCE</scope>
    <source>
        <strain evidence="9">CHK195-11698</strain>
    </source>
</reference>
<feature type="transmembrane region" description="Helical" evidence="8">
    <location>
        <begin position="225"/>
        <end position="249"/>
    </location>
</feature>
<proteinExistence type="inferred from homology"/>
<evidence type="ECO:0000256" key="1">
    <source>
        <dbReference type="ARBA" id="ARBA00004651"/>
    </source>
</evidence>
<feature type="transmembrane region" description="Helical" evidence="8">
    <location>
        <begin position="198"/>
        <end position="219"/>
    </location>
</feature>
<dbReference type="AlphaFoldDB" id="A0A9D1HNT0"/>
<evidence type="ECO:0000256" key="7">
    <source>
        <dbReference type="ARBA" id="ARBA00023136"/>
    </source>
</evidence>
<keyword evidence="7 8" id="KW-0472">Membrane</keyword>
<sequence>MEREFHILRNISMFFVALLLFYLVANCFGLFHFIGILLRALGPILLGTFISFLFEPLIARLKQRGLSRKVSCILVYLSLTGLVAMMIIVGLPILYRQINELIRSIPDLIAYIQSLDFSFLEIFPLDEIISWLVSEGGRYLVAGVGKFFSFLTLFSVGLGASFYLSLDFEHVKDVYYRFAPRRYRREYRIISKKIGHDVFIFLRGMLYDTILFFAMGWLALGLAGFPYALVMALVLALTNLIPYIGPYLGMLPLAVLGFSRSLELGILAIVICSALQYIEANLVSPLIMKNALRLHPVVGIFGIYIFGSLLGVVGMIFSSLIMHCLLIIYQDFLKPIILDVKLEKNGQIVYNCDEIDEKDE</sequence>
<feature type="transmembrane region" description="Helical" evidence="8">
    <location>
        <begin position="12"/>
        <end position="34"/>
    </location>
</feature>
<dbReference type="InterPro" id="IPR002549">
    <property type="entry name" value="AI-2E-like"/>
</dbReference>
<feature type="transmembrane region" description="Helical" evidence="8">
    <location>
        <begin position="40"/>
        <end position="61"/>
    </location>
</feature>
<dbReference type="Pfam" id="PF01594">
    <property type="entry name" value="AI-2E_transport"/>
    <property type="match status" value="1"/>
</dbReference>
<comment type="subcellular location">
    <subcellularLocation>
        <location evidence="1">Cell membrane</location>
        <topology evidence="1">Multi-pass membrane protein</topology>
    </subcellularLocation>
</comment>
<evidence type="ECO:0000256" key="4">
    <source>
        <dbReference type="ARBA" id="ARBA00022475"/>
    </source>
</evidence>
<keyword evidence="5 8" id="KW-0812">Transmembrane</keyword>
<dbReference type="GO" id="GO:0005886">
    <property type="term" value="C:plasma membrane"/>
    <property type="evidence" value="ECO:0007669"/>
    <property type="project" value="UniProtKB-SubCell"/>
</dbReference>
<evidence type="ECO:0000256" key="6">
    <source>
        <dbReference type="ARBA" id="ARBA00022989"/>
    </source>
</evidence>
<feature type="transmembrane region" description="Helical" evidence="8">
    <location>
        <begin position="298"/>
        <end position="329"/>
    </location>
</feature>
<reference evidence="9" key="2">
    <citation type="journal article" date="2021" name="PeerJ">
        <title>Extensive microbial diversity within the chicken gut microbiome revealed by metagenomics and culture.</title>
        <authorList>
            <person name="Gilroy R."/>
            <person name="Ravi A."/>
            <person name="Getino M."/>
            <person name="Pursley I."/>
            <person name="Horton D.L."/>
            <person name="Alikhan N.F."/>
            <person name="Baker D."/>
            <person name="Gharbi K."/>
            <person name="Hall N."/>
            <person name="Watson M."/>
            <person name="Adriaenssens E.M."/>
            <person name="Foster-Nyarko E."/>
            <person name="Jarju S."/>
            <person name="Secka A."/>
            <person name="Antonio M."/>
            <person name="Oren A."/>
            <person name="Chaudhuri R.R."/>
            <person name="La Ragione R."/>
            <person name="Hildebrand F."/>
            <person name="Pallen M.J."/>
        </authorList>
    </citation>
    <scope>NUCLEOTIDE SEQUENCE</scope>
    <source>
        <strain evidence="9">CHK195-11698</strain>
    </source>
</reference>
<evidence type="ECO:0000256" key="5">
    <source>
        <dbReference type="ARBA" id="ARBA00022692"/>
    </source>
</evidence>
<feature type="transmembrane region" description="Helical" evidence="8">
    <location>
        <begin position="147"/>
        <end position="166"/>
    </location>
</feature>
<comment type="caution">
    <text evidence="9">The sequence shown here is derived from an EMBL/GenBank/DDBJ whole genome shotgun (WGS) entry which is preliminary data.</text>
</comment>
<gene>
    <name evidence="9" type="ORF">IAD15_01360</name>
</gene>
<evidence type="ECO:0000313" key="9">
    <source>
        <dbReference type="EMBL" id="HIU12704.1"/>
    </source>
</evidence>
<comment type="similarity">
    <text evidence="2">Belongs to the autoinducer-2 exporter (AI-2E) (TC 2.A.86) family.</text>
</comment>
<feature type="transmembrane region" description="Helical" evidence="8">
    <location>
        <begin position="73"/>
        <end position="95"/>
    </location>
</feature>
<keyword evidence="3" id="KW-0813">Transport</keyword>
<evidence type="ECO:0000256" key="8">
    <source>
        <dbReference type="SAM" id="Phobius"/>
    </source>
</evidence>
<evidence type="ECO:0000256" key="3">
    <source>
        <dbReference type="ARBA" id="ARBA00022448"/>
    </source>
</evidence>
<name>A0A9D1HNT0_9FIRM</name>